<evidence type="ECO:0000313" key="1">
    <source>
        <dbReference type="EMBL" id="GMI19523.1"/>
    </source>
</evidence>
<dbReference type="InterPro" id="IPR027417">
    <property type="entry name" value="P-loop_NTPase"/>
</dbReference>
<protein>
    <recommendedName>
        <fullName evidence="3">(d)CMP kinase</fullName>
    </recommendedName>
</protein>
<keyword evidence="2" id="KW-1185">Reference proteome</keyword>
<feature type="non-terminal residue" evidence="1">
    <location>
        <position position="1"/>
    </location>
</feature>
<name>A0ABQ6M504_9STRA</name>
<evidence type="ECO:0000313" key="2">
    <source>
        <dbReference type="Proteomes" id="UP001165060"/>
    </source>
</evidence>
<proteinExistence type="predicted"/>
<gene>
    <name evidence="1" type="ORF">TeGR_g6732</name>
</gene>
<organism evidence="1 2">
    <name type="scientific">Tetraparma gracilis</name>
    <dbReference type="NCBI Taxonomy" id="2962635"/>
    <lineage>
        <taxon>Eukaryota</taxon>
        <taxon>Sar</taxon>
        <taxon>Stramenopiles</taxon>
        <taxon>Ochrophyta</taxon>
        <taxon>Bolidophyceae</taxon>
        <taxon>Parmales</taxon>
        <taxon>Triparmaceae</taxon>
        <taxon>Tetraparma</taxon>
    </lineage>
</organism>
<dbReference type="EMBL" id="BRYB01005029">
    <property type="protein sequence ID" value="GMI19523.1"/>
    <property type="molecule type" value="Genomic_DNA"/>
</dbReference>
<accession>A0ABQ6M504</accession>
<dbReference type="Proteomes" id="UP001165060">
    <property type="component" value="Unassembled WGS sequence"/>
</dbReference>
<sequence length="326" mass="33711">PPSHPPPPPVSHSASHSALLSGGAPASSACISLLSSSPSFQSLAASEGAGIARRDAEDGVMLSAGIAAAIAAGVLSEADRSALPYTVLSVDGLAPLDVAGRILSSLPPASARGRLAVIVGLSGVGKGTAVAALHGELAKTRADGDGGRVLCWSNGNVFRALTMLLSLHMEKGGVTDLRKAAGDKGLKRELMGMLSFRVNPATGAHDTYIEGLGVAAWVRDIEVTELKGPLVGGRIPTVAEQTQGEVVRYVGGCIDQLVEAGTDVIVEGRAETLDFVRSESRFELRLEDNEVIGRRRAAQRVAGEYAKNPDEGNVQGRLEEIVQAMV</sequence>
<comment type="caution">
    <text evidence="1">The sequence shown here is derived from an EMBL/GenBank/DDBJ whole genome shotgun (WGS) entry which is preliminary data.</text>
</comment>
<dbReference type="SUPFAM" id="SSF52540">
    <property type="entry name" value="P-loop containing nucleoside triphosphate hydrolases"/>
    <property type="match status" value="1"/>
</dbReference>
<reference evidence="1 2" key="1">
    <citation type="journal article" date="2023" name="Commun. Biol.">
        <title>Genome analysis of Parmales, the sister group of diatoms, reveals the evolutionary specialization of diatoms from phago-mixotrophs to photoautotrophs.</title>
        <authorList>
            <person name="Ban H."/>
            <person name="Sato S."/>
            <person name="Yoshikawa S."/>
            <person name="Yamada K."/>
            <person name="Nakamura Y."/>
            <person name="Ichinomiya M."/>
            <person name="Sato N."/>
            <person name="Blanc-Mathieu R."/>
            <person name="Endo H."/>
            <person name="Kuwata A."/>
            <person name="Ogata H."/>
        </authorList>
    </citation>
    <scope>NUCLEOTIDE SEQUENCE [LARGE SCALE GENOMIC DNA]</scope>
</reference>
<evidence type="ECO:0008006" key="3">
    <source>
        <dbReference type="Google" id="ProtNLM"/>
    </source>
</evidence>